<dbReference type="InterPro" id="IPR036527">
    <property type="entry name" value="SCP2_sterol-bd_dom_sf"/>
</dbReference>
<dbReference type="InterPro" id="IPR029229">
    <property type="entry name" value="Alkyl_sulf_C"/>
</dbReference>
<keyword evidence="3" id="KW-0378">Hydrolase</keyword>
<evidence type="ECO:0000256" key="1">
    <source>
        <dbReference type="ARBA" id="ARBA00001947"/>
    </source>
</evidence>
<dbReference type="InterPro" id="IPR029228">
    <property type="entry name" value="Alkyl_sulf_dimr"/>
</dbReference>
<dbReference type="InterPro" id="IPR044097">
    <property type="entry name" value="Bds1/SdsA1_MBL-fold"/>
</dbReference>
<dbReference type="Pfam" id="PF00753">
    <property type="entry name" value="Lactamase_B"/>
    <property type="match status" value="1"/>
</dbReference>
<dbReference type="Pfam" id="PF14863">
    <property type="entry name" value="Alkyl_sulf_dimr"/>
    <property type="match status" value="1"/>
</dbReference>
<dbReference type="EMBL" id="UINC01000244">
    <property type="protein sequence ID" value="SUZ51892.1"/>
    <property type="molecule type" value="Genomic_DNA"/>
</dbReference>
<dbReference type="GO" id="GO:0018909">
    <property type="term" value="P:dodecyl sulfate metabolic process"/>
    <property type="evidence" value="ECO:0007669"/>
    <property type="project" value="InterPro"/>
</dbReference>
<dbReference type="Gene3D" id="3.30.1050.10">
    <property type="entry name" value="SCP2 sterol-binding domain"/>
    <property type="match status" value="1"/>
</dbReference>
<dbReference type="GO" id="GO:0046983">
    <property type="term" value="F:protein dimerization activity"/>
    <property type="evidence" value="ECO:0007669"/>
    <property type="project" value="InterPro"/>
</dbReference>
<evidence type="ECO:0000256" key="4">
    <source>
        <dbReference type="ARBA" id="ARBA00022833"/>
    </source>
</evidence>
<dbReference type="SMART" id="SM00849">
    <property type="entry name" value="Lactamase_B"/>
    <property type="match status" value="1"/>
</dbReference>
<sequence>MADSKPATAATIAANRAVLEELDFTNTSSFDDAQRGFIASIEPLKIAHNEADRSVFDLTATEFLEDQAPDTVNPSLWRQAQLNAQHHGLFEVVEGIYQVRSFDIANMTLIRGNTGWIVIDPLTSSETSSAALTLANKHLGDREVVAVVHTHSHADHFAGILGVVDPNDVASGKIPVFAPVDYVDEALDENVLAGNVMNRRATYMYGNLLETSTTGFITAGLGAALSMGSTGFIPPTETIRDTGETRTIDGVEFEFQMTMGTEAPAEMVFYFPQFKALCMSEITSHHLHNVYTPRGAQVRDALAWAAQINESIELFGDRLEVQFASHHWPIWGRDRALEFLQKQRDTYKYIHDQSLRLANHGYCMDEIAEQVHLPKTLAKEFYNRDYYGTVHHNSRAIYVKYLGYFDGNPSHLFQLPPTEAAHRYVRFMGGADAIVTKAAEDFDTGDYRWVAEVLDHVVVADPTHEAARNLLADALEQLGYQAESAPWRNFFLSGTKELRDGVKKRSNFSASEAMARGIPLSNLFRTIAVRLNGPKASAHRIRLALNFLDIETPWLVIVENGVLNAYPNRTTPSPNASLALTTVNFKRLMLGLTDAATLIGSGELSIDGDAAVLLTFAGLFDQFDRGFPLVGARPETEGS</sequence>
<dbReference type="Pfam" id="PF14864">
    <property type="entry name" value="Alkyl_sulf_C"/>
    <property type="match status" value="1"/>
</dbReference>
<dbReference type="SUPFAM" id="SSF55718">
    <property type="entry name" value="SCP-like"/>
    <property type="match status" value="1"/>
</dbReference>
<organism evidence="7">
    <name type="scientific">marine metagenome</name>
    <dbReference type="NCBI Taxonomy" id="408172"/>
    <lineage>
        <taxon>unclassified sequences</taxon>
        <taxon>metagenomes</taxon>
        <taxon>ecological metagenomes</taxon>
    </lineage>
</organism>
<accession>A0A381NBD9</accession>
<comment type="cofactor">
    <cofactor evidence="1">
        <name>Zn(2+)</name>
        <dbReference type="ChEBI" id="CHEBI:29105"/>
    </cofactor>
</comment>
<reference evidence="7" key="1">
    <citation type="submission" date="2018-05" db="EMBL/GenBank/DDBJ databases">
        <authorList>
            <person name="Lanie J.A."/>
            <person name="Ng W.-L."/>
            <person name="Kazmierczak K.M."/>
            <person name="Andrzejewski T.M."/>
            <person name="Davidsen T.M."/>
            <person name="Wayne K.J."/>
            <person name="Tettelin H."/>
            <person name="Glass J.I."/>
            <person name="Rusch D."/>
            <person name="Podicherti R."/>
            <person name="Tsui H.-C.T."/>
            <person name="Winkler M.E."/>
        </authorList>
    </citation>
    <scope>NUCLEOTIDE SEQUENCE</scope>
</reference>
<keyword evidence="4" id="KW-0862">Zinc</keyword>
<comment type="similarity">
    <text evidence="5">Belongs to the metallo-beta-lactamase superfamily. Type III sulfatase family.</text>
</comment>
<evidence type="ECO:0000313" key="7">
    <source>
        <dbReference type="EMBL" id="SUZ51892.1"/>
    </source>
</evidence>
<dbReference type="GO" id="GO:0046872">
    <property type="term" value="F:metal ion binding"/>
    <property type="evidence" value="ECO:0007669"/>
    <property type="project" value="UniProtKB-KW"/>
</dbReference>
<dbReference type="PANTHER" id="PTHR43223:SF1">
    <property type="entry name" value="ALKYL_ARYL-SULFATASE BDS1"/>
    <property type="match status" value="1"/>
</dbReference>
<dbReference type="FunFam" id="1.25.40.880:FF:000001">
    <property type="entry name" value="SDS hydrolase SdsA1"/>
    <property type="match status" value="1"/>
</dbReference>
<dbReference type="Gene3D" id="3.60.15.30">
    <property type="entry name" value="Metallo-beta-lactamase domain"/>
    <property type="match status" value="1"/>
</dbReference>
<evidence type="ECO:0000256" key="5">
    <source>
        <dbReference type="ARBA" id="ARBA00033751"/>
    </source>
</evidence>
<dbReference type="InterPro" id="IPR038536">
    <property type="entry name" value="Alkyl/aryl-sulf_dimr_sf"/>
</dbReference>
<dbReference type="PANTHER" id="PTHR43223">
    <property type="entry name" value="ALKYL/ARYL-SULFATASE"/>
    <property type="match status" value="1"/>
</dbReference>
<dbReference type="CDD" id="cd07710">
    <property type="entry name" value="arylsulfatase_Sdsa1-like_MBL-fold"/>
    <property type="match status" value="1"/>
</dbReference>
<dbReference type="InterPro" id="IPR052195">
    <property type="entry name" value="Bact_Alkyl/Aryl-Sulfatase"/>
</dbReference>
<name>A0A381NBD9_9ZZZZ</name>
<dbReference type="InterPro" id="IPR036866">
    <property type="entry name" value="RibonucZ/Hydroxyglut_hydro"/>
</dbReference>
<dbReference type="Gene3D" id="1.25.40.880">
    <property type="entry name" value="Alkyl sulfatase, dimerisation domain"/>
    <property type="match status" value="1"/>
</dbReference>
<dbReference type="InterPro" id="IPR001279">
    <property type="entry name" value="Metallo-B-lactamas"/>
</dbReference>
<evidence type="ECO:0000256" key="2">
    <source>
        <dbReference type="ARBA" id="ARBA00022723"/>
    </source>
</evidence>
<evidence type="ECO:0000256" key="3">
    <source>
        <dbReference type="ARBA" id="ARBA00022801"/>
    </source>
</evidence>
<gene>
    <name evidence="7" type="ORF">METZ01_LOCUS4746</name>
</gene>
<evidence type="ECO:0000259" key="6">
    <source>
        <dbReference type="SMART" id="SM00849"/>
    </source>
</evidence>
<dbReference type="FunFam" id="3.60.15.30:FF:000001">
    <property type="entry name" value="Alkyl/aryl-sulfatase BDS1"/>
    <property type="match status" value="1"/>
</dbReference>
<feature type="domain" description="Metallo-beta-lactamase" evidence="6">
    <location>
        <begin position="104"/>
        <end position="326"/>
    </location>
</feature>
<proteinExistence type="inferred from homology"/>
<keyword evidence="2" id="KW-0479">Metal-binding</keyword>
<dbReference type="AlphaFoldDB" id="A0A381NBD9"/>
<dbReference type="GO" id="GO:0018741">
    <property type="term" value="F:linear primary-alkylsulfatase activity"/>
    <property type="evidence" value="ECO:0007669"/>
    <property type="project" value="InterPro"/>
</dbReference>
<protein>
    <recommendedName>
        <fullName evidence="6">Metallo-beta-lactamase domain-containing protein</fullName>
    </recommendedName>
</protein>
<dbReference type="SUPFAM" id="SSF56281">
    <property type="entry name" value="Metallo-hydrolase/oxidoreductase"/>
    <property type="match status" value="1"/>
</dbReference>